<dbReference type="EMBL" id="CP121472">
    <property type="protein sequence ID" value="WPL19282.1"/>
    <property type="molecule type" value="Genomic_DNA"/>
</dbReference>
<protein>
    <submittedName>
        <fullName evidence="1">Uncharacterized protein</fullName>
    </submittedName>
</protein>
<evidence type="ECO:0000313" key="1">
    <source>
        <dbReference type="EMBL" id="WPL19282.1"/>
    </source>
</evidence>
<accession>A0ABZ0SFI7</accession>
<reference evidence="1 2" key="1">
    <citation type="journal article" date="2023" name="Microorganisms">
        <title>Thiorhodovibrio frisius and Trv. litoralis spp. nov., Two Novel Members from a Clade of Fastidious Purple Sulfur Bacteria That Exhibit Unique Red-Shifted Light-Harvesting Capabilities.</title>
        <authorList>
            <person name="Methner A."/>
            <person name="Kuzyk S.B."/>
            <person name="Petersen J."/>
            <person name="Bauer S."/>
            <person name="Brinkmann H."/>
            <person name="Sichau K."/>
            <person name="Wanner G."/>
            <person name="Wolf J."/>
            <person name="Neumann-Schaal M."/>
            <person name="Henke P."/>
            <person name="Tank M."/>
            <person name="Sproer C."/>
            <person name="Bunk B."/>
            <person name="Overmann J."/>
        </authorList>
    </citation>
    <scope>NUCLEOTIDE SEQUENCE [LARGE SCALE GENOMIC DNA]</scope>
    <source>
        <strain evidence="1 2">DSM 6702</strain>
    </source>
</reference>
<dbReference type="Proteomes" id="UP001432180">
    <property type="component" value="Chromosome"/>
</dbReference>
<organism evidence="1 2">
    <name type="scientific">Thiorhodovibrio winogradskyi</name>
    <dbReference type="NCBI Taxonomy" id="77007"/>
    <lineage>
        <taxon>Bacteria</taxon>
        <taxon>Pseudomonadati</taxon>
        <taxon>Pseudomonadota</taxon>
        <taxon>Gammaproteobacteria</taxon>
        <taxon>Chromatiales</taxon>
        <taxon>Chromatiaceae</taxon>
        <taxon>Thiorhodovibrio</taxon>
    </lineage>
</organism>
<keyword evidence="2" id="KW-1185">Reference proteome</keyword>
<proteinExistence type="predicted"/>
<gene>
    <name evidence="1" type="ORF">Thiowin_04399</name>
</gene>
<evidence type="ECO:0000313" key="2">
    <source>
        <dbReference type="Proteomes" id="UP001432180"/>
    </source>
</evidence>
<sequence>MSAIDERVRHFFVQALQLDEFTLRLEGTEPGSIEA</sequence>
<name>A0ABZ0SFI7_9GAMM</name>